<name>A0A6P7SVD4_9MOLL</name>
<sequence length="558" mass="63881">MPVSSITNTVDFMKYFLFIILICLCQGIPFSTKDFVKRYPCLEYNVCECSEGIHDPSYSDTVTIDCRAKNLTKVPALVDLDKNKYYRLWLRDNYIQLINSRDFSCDSIVDIDIGGYNQVRHIADKALRGTNRFLQKLTLNISSLNIYKLRFLHAVPTLYELTIEGNNKLHKIPSRLLPGYKMKTLRMLSLVHCGIERIAWDAFLGVSNVKELHLSHNHLTNVPSDSLMRLRHLTKLDLSFNRLTTLDGQSFTHLFKLSEIDLTGNDFTEMQEIPSDVFKDQETSLHKLILSNTFLSTIPTEAIQNLQELKILNISYNKINELNNTQPFLGLKLRVLDISGNNIPLEATLLNGLENTLFKLFLRDMNITALPYTLLKKLGHLYELDISGNIMPKLPDSFNKGLSVRHFILRRMNIKKISPRAFTKPSEIAELSIDVESNFISSIDFIRNSPACTFHYLNLMANPINCDCILYELIVDRTIRFSGTCSSISQNLFNLSFTSNYLQRMLRQKCSPGTFNSHCRNEYKSRLAQQTSGTSLHTYSNIFLLIGINVASQLTLLQ</sequence>
<keyword evidence="1" id="KW-0433">Leucine-rich repeat</keyword>
<keyword evidence="3" id="KW-0472">Membrane</keyword>
<dbReference type="InterPro" id="IPR032675">
    <property type="entry name" value="LRR_dom_sf"/>
</dbReference>
<dbReference type="SUPFAM" id="SSF52058">
    <property type="entry name" value="L domain-like"/>
    <property type="match status" value="2"/>
</dbReference>
<dbReference type="InterPro" id="IPR003591">
    <property type="entry name" value="Leu-rich_rpt_typical-subtyp"/>
</dbReference>
<organism evidence="4 5">
    <name type="scientific">Octopus sinensis</name>
    <name type="common">East Asian common octopus</name>
    <dbReference type="NCBI Taxonomy" id="2607531"/>
    <lineage>
        <taxon>Eukaryota</taxon>
        <taxon>Metazoa</taxon>
        <taxon>Spiralia</taxon>
        <taxon>Lophotrochozoa</taxon>
        <taxon>Mollusca</taxon>
        <taxon>Cephalopoda</taxon>
        <taxon>Coleoidea</taxon>
        <taxon>Octopodiformes</taxon>
        <taxon>Octopoda</taxon>
        <taxon>Incirrata</taxon>
        <taxon>Octopodidae</taxon>
        <taxon>Octopus</taxon>
    </lineage>
</organism>
<evidence type="ECO:0000313" key="4">
    <source>
        <dbReference type="Proteomes" id="UP000515154"/>
    </source>
</evidence>
<dbReference type="Gene3D" id="3.80.10.10">
    <property type="entry name" value="Ribonuclease Inhibitor"/>
    <property type="match status" value="3"/>
</dbReference>
<dbReference type="PANTHER" id="PTHR45712">
    <property type="entry name" value="AGAP008170-PA"/>
    <property type="match status" value="1"/>
</dbReference>
<gene>
    <name evidence="5" type="primary">LOC115216747</name>
</gene>
<keyword evidence="4" id="KW-1185">Reference proteome</keyword>
<dbReference type="SMART" id="SM00369">
    <property type="entry name" value="LRR_TYP"/>
    <property type="match status" value="6"/>
</dbReference>
<proteinExistence type="predicted"/>
<dbReference type="InterPro" id="IPR050333">
    <property type="entry name" value="SLRP"/>
</dbReference>
<dbReference type="Pfam" id="PF13855">
    <property type="entry name" value="LRR_8"/>
    <property type="match status" value="2"/>
</dbReference>
<evidence type="ECO:0000256" key="3">
    <source>
        <dbReference type="SAM" id="Phobius"/>
    </source>
</evidence>
<reference evidence="5" key="1">
    <citation type="submission" date="2025-08" db="UniProtKB">
        <authorList>
            <consortium name="RefSeq"/>
        </authorList>
    </citation>
    <scope>IDENTIFICATION</scope>
</reference>
<dbReference type="PANTHER" id="PTHR45712:SF22">
    <property type="entry name" value="INSULIN-LIKE GROWTH FACTOR-BINDING PROTEIN COMPLEX ACID LABILE SUBUNIT"/>
    <property type="match status" value="1"/>
</dbReference>
<dbReference type="Proteomes" id="UP000515154">
    <property type="component" value="Linkage group LG10"/>
</dbReference>
<keyword evidence="3" id="KW-1133">Transmembrane helix</keyword>
<evidence type="ECO:0000256" key="1">
    <source>
        <dbReference type="ARBA" id="ARBA00022614"/>
    </source>
</evidence>
<keyword evidence="2" id="KW-0677">Repeat</keyword>
<keyword evidence="3" id="KW-0812">Transmembrane</keyword>
<evidence type="ECO:0000313" key="5">
    <source>
        <dbReference type="RefSeq" id="XP_029642222.1"/>
    </source>
</evidence>
<dbReference type="AlphaFoldDB" id="A0A6P7SVD4"/>
<dbReference type="PRINTS" id="PR00019">
    <property type="entry name" value="LEURICHRPT"/>
</dbReference>
<protein>
    <submittedName>
        <fullName evidence="5">Insulin-like growth factor-binding protein complex acid labile subunit isoform X2</fullName>
    </submittedName>
</protein>
<feature type="transmembrane region" description="Helical" evidence="3">
    <location>
        <begin position="12"/>
        <end position="30"/>
    </location>
</feature>
<dbReference type="InterPro" id="IPR001611">
    <property type="entry name" value="Leu-rich_rpt"/>
</dbReference>
<evidence type="ECO:0000256" key="2">
    <source>
        <dbReference type="ARBA" id="ARBA00022737"/>
    </source>
</evidence>
<dbReference type="RefSeq" id="XP_029642222.1">
    <property type="nucleotide sequence ID" value="XM_029786362.2"/>
</dbReference>
<dbReference type="PROSITE" id="PS51450">
    <property type="entry name" value="LRR"/>
    <property type="match status" value="3"/>
</dbReference>
<accession>A0A6P7SVD4</accession>